<dbReference type="GO" id="GO:0022857">
    <property type="term" value="F:transmembrane transporter activity"/>
    <property type="evidence" value="ECO:0007669"/>
    <property type="project" value="InterPro"/>
</dbReference>
<keyword evidence="3 6" id="KW-1133">Transmembrane helix</keyword>
<organism evidence="8 9">
    <name type="scientific">Elysia marginata</name>
    <dbReference type="NCBI Taxonomy" id="1093978"/>
    <lineage>
        <taxon>Eukaryota</taxon>
        <taxon>Metazoa</taxon>
        <taxon>Spiralia</taxon>
        <taxon>Lophotrochozoa</taxon>
        <taxon>Mollusca</taxon>
        <taxon>Gastropoda</taxon>
        <taxon>Heterobranchia</taxon>
        <taxon>Euthyneura</taxon>
        <taxon>Panpulmonata</taxon>
        <taxon>Sacoglossa</taxon>
        <taxon>Placobranchoidea</taxon>
        <taxon>Plakobranchidae</taxon>
        <taxon>Elysia</taxon>
    </lineage>
</organism>
<comment type="subcellular location">
    <subcellularLocation>
        <location evidence="1">Membrane</location>
        <topology evidence="1">Multi-pass membrane protein</topology>
    </subcellularLocation>
</comment>
<evidence type="ECO:0000256" key="4">
    <source>
        <dbReference type="ARBA" id="ARBA00023136"/>
    </source>
</evidence>
<dbReference type="GO" id="GO:0016020">
    <property type="term" value="C:membrane"/>
    <property type="evidence" value="ECO:0007669"/>
    <property type="project" value="UniProtKB-SubCell"/>
</dbReference>
<feature type="transmembrane region" description="Helical" evidence="6">
    <location>
        <begin position="207"/>
        <end position="228"/>
    </location>
</feature>
<evidence type="ECO:0000256" key="2">
    <source>
        <dbReference type="ARBA" id="ARBA00022692"/>
    </source>
</evidence>
<feature type="domain" description="Major facilitator superfamily (MFS) profile" evidence="7">
    <location>
        <begin position="42"/>
        <end position="498"/>
    </location>
</feature>
<dbReference type="EMBL" id="BMAT01006260">
    <property type="protein sequence ID" value="GFS09129.1"/>
    <property type="molecule type" value="Genomic_DNA"/>
</dbReference>
<feature type="transmembrane region" description="Helical" evidence="6">
    <location>
        <begin position="171"/>
        <end position="195"/>
    </location>
</feature>
<dbReference type="PANTHER" id="PTHR11662:SF399">
    <property type="entry name" value="FI19708P1-RELATED"/>
    <property type="match status" value="1"/>
</dbReference>
<dbReference type="InterPro" id="IPR011701">
    <property type="entry name" value="MFS"/>
</dbReference>
<evidence type="ECO:0000313" key="9">
    <source>
        <dbReference type="Proteomes" id="UP000762676"/>
    </source>
</evidence>
<feature type="transmembrane region" description="Helical" evidence="6">
    <location>
        <begin position="383"/>
        <end position="402"/>
    </location>
</feature>
<dbReference type="Gene3D" id="1.20.1250.20">
    <property type="entry name" value="MFS general substrate transporter like domains"/>
    <property type="match status" value="1"/>
</dbReference>
<proteinExistence type="predicted"/>
<evidence type="ECO:0000259" key="7">
    <source>
        <dbReference type="PROSITE" id="PS50850"/>
    </source>
</evidence>
<evidence type="ECO:0000256" key="6">
    <source>
        <dbReference type="SAM" id="Phobius"/>
    </source>
</evidence>
<evidence type="ECO:0000256" key="3">
    <source>
        <dbReference type="ARBA" id="ARBA00022989"/>
    </source>
</evidence>
<keyword evidence="2 6" id="KW-0812">Transmembrane</keyword>
<dbReference type="Proteomes" id="UP000762676">
    <property type="component" value="Unassembled WGS sequence"/>
</dbReference>
<sequence length="498" mass="55516">MAETDDQNHSDQEKMDGLSIQPDGGLGKLNLSEHILSWRSVIYFLLHFGFIAWCIPRSATSMAFVCINSRREDVLQQFNVSANGDNVTSGAGSNETYLADHNHVLDDISWSSTGSTKGLVLSAPLILSFIGPIISDFVTRRTGSRYLFTSSQLINAILMFLSPSLARASPYVLLAGHILFGLTTTLHYPIITTLLTRWAPVKHKLTVASLVFTGPTLGSMVTSLLNGYLCAIPVDNGWPFIFYVAGVLHILYALAWFVLIGEYPESHRFISEKEKNYIMSRRAELPDSSKKQTKERPPYKTLLTSIPVLSFVFVFVCFVWTIQVFMVYIPIYLNDVHGFSPQQTGVAFAIICGLRILGAFFWSFIGNLLTNRKILSVPTTRKACIFIGMSVCACLALAVAFFDRDNKWVAVITIMLSLFCHAVSTSHLNCVPMDMAPSCLCYKNESKSNHYRDDDGHSDDCVGKDECDYNNDDCLYYDNDDDDGSNGDDNDDDDDDEN</sequence>
<dbReference type="PANTHER" id="PTHR11662">
    <property type="entry name" value="SOLUTE CARRIER FAMILY 17"/>
    <property type="match status" value="1"/>
</dbReference>
<dbReference type="InterPro" id="IPR050382">
    <property type="entry name" value="MFS_Na/Anion_cotransporter"/>
</dbReference>
<protein>
    <submittedName>
        <fullName evidence="8">Vesicular glutamate transporter 3</fullName>
    </submittedName>
</protein>
<keyword evidence="9" id="KW-1185">Reference proteome</keyword>
<dbReference type="SUPFAM" id="SSF103473">
    <property type="entry name" value="MFS general substrate transporter"/>
    <property type="match status" value="1"/>
</dbReference>
<dbReference type="PROSITE" id="PS50850">
    <property type="entry name" value="MFS"/>
    <property type="match status" value="1"/>
</dbReference>
<feature type="transmembrane region" description="Helical" evidence="6">
    <location>
        <begin position="301"/>
        <end position="326"/>
    </location>
</feature>
<accession>A0AAV4IE54</accession>
<dbReference type="InterPro" id="IPR036259">
    <property type="entry name" value="MFS_trans_sf"/>
</dbReference>
<feature type="transmembrane region" description="Helical" evidence="6">
    <location>
        <begin position="346"/>
        <end position="371"/>
    </location>
</feature>
<feature type="compositionally biased region" description="Basic and acidic residues" evidence="5">
    <location>
        <begin position="1"/>
        <end position="16"/>
    </location>
</feature>
<dbReference type="InterPro" id="IPR020846">
    <property type="entry name" value="MFS_dom"/>
</dbReference>
<evidence type="ECO:0000313" key="8">
    <source>
        <dbReference type="EMBL" id="GFS09129.1"/>
    </source>
</evidence>
<evidence type="ECO:0000256" key="1">
    <source>
        <dbReference type="ARBA" id="ARBA00004141"/>
    </source>
</evidence>
<feature type="compositionally biased region" description="Acidic residues" evidence="5">
    <location>
        <begin position="478"/>
        <end position="498"/>
    </location>
</feature>
<feature type="transmembrane region" description="Helical" evidence="6">
    <location>
        <begin position="146"/>
        <end position="165"/>
    </location>
</feature>
<feature type="transmembrane region" description="Helical" evidence="6">
    <location>
        <begin position="36"/>
        <end position="55"/>
    </location>
</feature>
<dbReference type="AlphaFoldDB" id="A0AAV4IE54"/>
<feature type="region of interest" description="Disordered" evidence="5">
    <location>
        <begin position="1"/>
        <end position="20"/>
    </location>
</feature>
<dbReference type="GO" id="GO:0006820">
    <property type="term" value="P:monoatomic anion transport"/>
    <property type="evidence" value="ECO:0007669"/>
    <property type="project" value="TreeGrafter"/>
</dbReference>
<comment type="caution">
    <text evidence="8">The sequence shown here is derived from an EMBL/GenBank/DDBJ whole genome shotgun (WGS) entry which is preliminary data.</text>
</comment>
<name>A0AAV4IE54_9GAST</name>
<feature type="region of interest" description="Disordered" evidence="5">
    <location>
        <begin position="477"/>
        <end position="498"/>
    </location>
</feature>
<reference evidence="8 9" key="1">
    <citation type="journal article" date="2021" name="Elife">
        <title>Chloroplast acquisition without the gene transfer in kleptoplastic sea slugs, Plakobranchus ocellatus.</title>
        <authorList>
            <person name="Maeda T."/>
            <person name="Takahashi S."/>
            <person name="Yoshida T."/>
            <person name="Shimamura S."/>
            <person name="Takaki Y."/>
            <person name="Nagai Y."/>
            <person name="Toyoda A."/>
            <person name="Suzuki Y."/>
            <person name="Arimoto A."/>
            <person name="Ishii H."/>
            <person name="Satoh N."/>
            <person name="Nishiyama T."/>
            <person name="Hasebe M."/>
            <person name="Maruyama T."/>
            <person name="Minagawa J."/>
            <person name="Obokata J."/>
            <person name="Shigenobu S."/>
        </authorList>
    </citation>
    <scope>NUCLEOTIDE SEQUENCE [LARGE SCALE GENOMIC DNA]</scope>
</reference>
<dbReference type="Pfam" id="PF07690">
    <property type="entry name" value="MFS_1"/>
    <property type="match status" value="1"/>
</dbReference>
<feature type="transmembrane region" description="Helical" evidence="6">
    <location>
        <begin position="408"/>
        <end position="428"/>
    </location>
</feature>
<evidence type="ECO:0000256" key="5">
    <source>
        <dbReference type="SAM" id="MobiDB-lite"/>
    </source>
</evidence>
<keyword evidence="4 6" id="KW-0472">Membrane</keyword>
<gene>
    <name evidence="8" type="ORF">ElyMa_003030300</name>
</gene>
<feature type="transmembrane region" description="Helical" evidence="6">
    <location>
        <begin position="240"/>
        <end position="260"/>
    </location>
</feature>